<dbReference type="EMBL" id="JBBYAK010000001">
    <property type="protein sequence ID" value="MEL3958601.1"/>
    <property type="molecule type" value="Genomic_DNA"/>
</dbReference>
<dbReference type="Pfam" id="PF09700">
    <property type="entry name" value="Cas_Cmr3"/>
    <property type="match status" value="1"/>
</dbReference>
<dbReference type="InterPro" id="IPR019117">
    <property type="entry name" value="CRISPR-assoc_protein_Cmr3"/>
</dbReference>
<evidence type="ECO:0000313" key="1">
    <source>
        <dbReference type="EMBL" id="MEL3958601.1"/>
    </source>
</evidence>
<dbReference type="GeneID" id="92962222"/>
<sequence>MSAHTFYLKPVDTFFFKGQQISEAGNDNNMFGIFPPRPNTVYGALRSAYIHEHIPFYEFEQETNLEVKKWMGTPRSLGDFRVTYCGLTYENDLLFPLPLDYQVIEKDEKLQAYPLQLVCDDMPSSHNTGWLLTSKIKEKSKSSTNLFMKRNDWKRNILSTSPVDHLYKLTDLVTFENKTGIALDYEKRTSKSSYFYQMNYLRFLNDSSLYVYSPISPDFDNIHLVRLGGENRPWILEQKEETFKLWNKDELNILKQKILQSGIAKIILLSPAIWENGSRPKSYDGNTVILPNGMKVKLLTAAIGRPTLYGGWDIVHHRPKKRYYMVPEGSVLYVHVHKDQVDNMIELANGFSFSDYGNQEGFGFAVVAPVKH</sequence>
<dbReference type="Gene3D" id="3.30.70.2940">
    <property type="match status" value="1"/>
</dbReference>
<proteinExistence type="predicted"/>
<accession>A0ABU9K0G9</accession>
<organism evidence="1 2">
    <name type="scientific">Caldifermentibacillus hisashii</name>
    <dbReference type="NCBI Taxonomy" id="996558"/>
    <lineage>
        <taxon>Bacteria</taxon>
        <taxon>Bacillati</taxon>
        <taxon>Bacillota</taxon>
        <taxon>Bacilli</taxon>
        <taxon>Bacillales</taxon>
        <taxon>Bacillaceae</taxon>
        <taxon>Caldifermentibacillus</taxon>
    </lineage>
</organism>
<evidence type="ECO:0000313" key="2">
    <source>
        <dbReference type="Proteomes" id="UP001459714"/>
    </source>
</evidence>
<protein>
    <submittedName>
        <fullName evidence="1">Type III-B CRISPR module-associated protein Cmr3</fullName>
    </submittedName>
</protein>
<dbReference type="NCBIfam" id="TIGR01888">
    <property type="entry name" value="cas_cmr3"/>
    <property type="match status" value="1"/>
</dbReference>
<dbReference type="RefSeq" id="WP_095142582.1">
    <property type="nucleotide sequence ID" value="NZ_CP155467.1"/>
</dbReference>
<dbReference type="InterPro" id="IPR010165">
    <property type="entry name" value="CRISPR-Cmr3_IIIB"/>
</dbReference>
<keyword evidence="2" id="KW-1185">Reference proteome</keyword>
<dbReference type="Gene3D" id="2.60.40.4350">
    <property type="match status" value="1"/>
</dbReference>
<name>A0ABU9K0G9_9BACI</name>
<comment type="caution">
    <text evidence="1">The sequence shown here is derived from an EMBL/GenBank/DDBJ whole genome shotgun (WGS) entry which is preliminary data.</text>
</comment>
<gene>
    <name evidence="1" type="primary">cmr3</name>
    <name evidence="1" type="ORF">NST17_15675</name>
</gene>
<dbReference type="Proteomes" id="UP001459714">
    <property type="component" value="Unassembled WGS sequence"/>
</dbReference>
<reference evidence="1 2" key="1">
    <citation type="submission" date="2024-03" db="EMBL/GenBank/DDBJ databases">
        <title>Bacilli Hybrid Assemblies.</title>
        <authorList>
            <person name="Kovac J."/>
        </authorList>
    </citation>
    <scope>NUCLEOTIDE SEQUENCE [LARGE SCALE GENOMIC DNA]</scope>
    <source>
        <strain evidence="1 2">FSL M8-0022</strain>
    </source>
</reference>